<sequence length="110" mass="12322">MFNPQSTRRPPGSMQPNPAAPVQSQSDIIAKEKHNYTTISFRIPQTMALSNPVKLDLDFCRIGGCELFYVFILEKAFKNGFVQSNFGPPGPMMNGMHGSGVKLYIFKFFT</sequence>
<name>A0A1I7WXB4_HETBA</name>
<organism evidence="2 3">
    <name type="scientific">Heterorhabditis bacteriophora</name>
    <name type="common">Entomopathogenic nematode worm</name>
    <dbReference type="NCBI Taxonomy" id="37862"/>
    <lineage>
        <taxon>Eukaryota</taxon>
        <taxon>Metazoa</taxon>
        <taxon>Ecdysozoa</taxon>
        <taxon>Nematoda</taxon>
        <taxon>Chromadorea</taxon>
        <taxon>Rhabditida</taxon>
        <taxon>Rhabditina</taxon>
        <taxon>Rhabditomorpha</taxon>
        <taxon>Strongyloidea</taxon>
        <taxon>Heterorhabditidae</taxon>
        <taxon>Heterorhabditis</taxon>
    </lineage>
</organism>
<dbReference type="Proteomes" id="UP000095283">
    <property type="component" value="Unplaced"/>
</dbReference>
<protein>
    <submittedName>
        <fullName evidence="3">RRM domain-containing protein</fullName>
    </submittedName>
</protein>
<evidence type="ECO:0000256" key="1">
    <source>
        <dbReference type="SAM" id="MobiDB-lite"/>
    </source>
</evidence>
<proteinExistence type="predicted"/>
<reference evidence="3" key="1">
    <citation type="submission" date="2016-11" db="UniProtKB">
        <authorList>
            <consortium name="WormBaseParasite"/>
        </authorList>
    </citation>
    <scope>IDENTIFICATION</scope>
</reference>
<dbReference type="WBParaSite" id="Hba_09749">
    <property type="protein sequence ID" value="Hba_09749"/>
    <property type="gene ID" value="Hba_09749"/>
</dbReference>
<evidence type="ECO:0000313" key="2">
    <source>
        <dbReference type="Proteomes" id="UP000095283"/>
    </source>
</evidence>
<evidence type="ECO:0000313" key="3">
    <source>
        <dbReference type="WBParaSite" id="Hba_09749"/>
    </source>
</evidence>
<accession>A0A1I7WXB4</accession>
<dbReference type="AlphaFoldDB" id="A0A1I7WXB4"/>
<keyword evidence="2" id="KW-1185">Reference proteome</keyword>
<feature type="region of interest" description="Disordered" evidence="1">
    <location>
        <begin position="1"/>
        <end position="24"/>
    </location>
</feature>